<evidence type="ECO:0000313" key="8">
    <source>
        <dbReference type="EMBL" id="HIU36933.1"/>
    </source>
</evidence>
<evidence type="ECO:0000256" key="2">
    <source>
        <dbReference type="ARBA" id="ARBA00022448"/>
    </source>
</evidence>
<gene>
    <name evidence="8" type="ORF">IAC56_01450</name>
</gene>
<organism evidence="8 9">
    <name type="scientific">Candidatus Aphodousia faecigallinarum</name>
    <dbReference type="NCBI Taxonomy" id="2840677"/>
    <lineage>
        <taxon>Bacteria</taxon>
        <taxon>Pseudomonadati</taxon>
        <taxon>Pseudomonadota</taxon>
        <taxon>Betaproteobacteria</taxon>
        <taxon>Burkholderiales</taxon>
        <taxon>Sutterellaceae</taxon>
        <taxon>Sutterellaceae incertae sedis</taxon>
        <taxon>Candidatus Aphodousia</taxon>
    </lineage>
</organism>
<keyword evidence="4 6" id="KW-1133">Transmembrane helix</keyword>
<feature type="transmembrane region" description="Helical" evidence="6">
    <location>
        <begin position="343"/>
        <end position="363"/>
    </location>
</feature>
<reference evidence="8" key="2">
    <citation type="journal article" date="2021" name="PeerJ">
        <title>Extensive microbial diversity within the chicken gut microbiome revealed by metagenomics and culture.</title>
        <authorList>
            <person name="Gilroy R."/>
            <person name="Ravi A."/>
            <person name="Getino M."/>
            <person name="Pursley I."/>
            <person name="Horton D.L."/>
            <person name="Alikhan N.F."/>
            <person name="Baker D."/>
            <person name="Gharbi K."/>
            <person name="Hall N."/>
            <person name="Watson M."/>
            <person name="Adriaenssens E.M."/>
            <person name="Foster-Nyarko E."/>
            <person name="Jarju S."/>
            <person name="Secka A."/>
            <person name="Antonio M."/>
            <person name="Oren A."/>
            <person name="Chaudhuri R.R."/>
            <person name="La Ragione R."/>
            <person name="Hildebrand F."/>
            <person name="Pallen M.J."/>
        </authorList>
    </citation>
    <scope>NUCLEOTIDE SEQUENCE</scope>
    <source>
        <strain evidence="8">7463</strain>
    </source>
</reference>
<dbReference type="InterPro" id="IPR011701">
    <property type="entry name" value="MFS"/>
</dbReference>
<dbReference type="PANTHER" id="PTHR43385:SF1">
    <property type="entry name" value="RIBOFLAVIN TRANSPORTER RIBJ"/>
    <property type="match status" value="1"/>
</dbReference>
<dbReference type="InterPro" id="IPR020846">
    <property type="entry name" value="MFS_dom"/>
</dbReference>
<feature type="transmembrane region" description="Helical" evidence="6">
    <location>
        <begin position="375"/>
        <end position="393"/>
    </location>
</feature>
<feature type="transmembrane region" description="Helical" evidence="6">
    <location>
        <begin position="249"/>
        <end position="272"/>
    </location>
</feature>
<dbReference type="GO" id="GO:0016020">
    <property type="term" value="C:membrane"/>
    <property type="evidence" value="ECO:0007669"/>
    <property type="project" value="UniProtKB-SubCell"/>
</dbReference>
<feature type="transmembrane region" description="Helical" evidence="6">
    <location>
        <begin position="7"/>
        <end position="26"/>
    </location>
</feature>
<feature type="transmembrane region" description="Helical" evidence="6">
    <location>
        <begin position="103"/>
        <end position="124"/>
    </location>
</feature>
<feature type="transmembrane region" description="Helical" evidence="6">
    <location>
        <begin position="79"/>
        <end position="97"/>
    </location>
</feature>
<reference evidence="8" key="1">
    <citation type="submission" date="2020-10" db="EMBL/GenBank/DDBJ databases">
        <authorList>
            <person name="Gilroy R."/>
        </authorList>
    </citation>
    <scope>NUCLEOTIDE SEQUENCE</scope>
    <source>
        <strain evidence="8">7463</strain>
    </source>
</reference>
<keyword evidence="5 6" id="KW-0472">Membrane</keyword>
<feature type="transmembrane region" description="Helical" evidence="6">
    <location>
        <begin position="218"/>
        <end position="237"/>
    </location>
</feature>
<evidence type="ECO:0000256" key="4">
    <source>
        <dbReference type="ARBA" id="ARBA00022989"/>
    </source>
</evidence>
<evidence type="ECO:0000313" key="9">
    <source>
        <dbReference type="Proteomes" id="UP000824083"/>
    </source>
</evidence>
<keyword evidence="2" id="KW-0813">Transport</keyword>
<accession>A0A9D1IH37</accession>
<dbReference type="EMBL" id="DVMY01000029">
    <property type="protein sequence ID" value="HIU36933.1"/>
    <property type="molecule type" value="Genomic_DNA"/>
</dbReference>
<feature type="transmembrane region" description="Helical" evidence="6">
    <location>
        <begin position="46"/>
        <end position="67"/>
    </location>
</feature>
<proteinExistence type="predicted"/>
<evidence type="ECO:0000256" key="1">
    <source>
        <dbReference type="ARBA" id="ARBA00004141"/>
    </source>
</evidence>
<feature type="transmembrane region" description="Helical" evidence="6">
    <location>
        <begin position="309"/>
        <end position="331"/>
    </location>
</feature>
<dbReference type="InterPro" id="IPR052983">
    <property type="entry name" value="MFS_Riboflavin_Transporter"/>
</dbReference>
<comment type="caution">
    <text evidence="8">The sequence shown here is derived from an EMBL/GenBank/DDBJ whole genome shotgun (WGS) entry which is preliminary data.</text>
</comment>
<dbReference type="PROSITE" id="PS50850">
    <property type="entry name" value="MFS"/>
    <property type="match status" value="1"/>
</dbReference>
<dbReference type="SUPFAM" id="SSF103473">
    <property type="entry name" value="MFS general substrate transporter"/>
    <property type="match status" value="1"/>
</dbReference>
<dbReference type="Pfam" id="PF07690">
    <property type="entry name" value="MFS_1"/>
    <property type="match status" value="1"/>
</dbReference>
<evidence type="ECO:0000256" key="5">
    <source>
        <dbReference type="ARBA" id="ARBA00023136"/>
    </source>
</evidence>
<protein>
    <submittedName>
        <fullName evidence="8">OFA family MFS transporter</fullName>
    </submittedName>
</protein>
<name>A0A9D1IH37_9BURK</name>
<dbReference type="GO" id="GO:0022857">
    <property type="term" value="F:transmembrane transporter activity"/>
    <property type="evidence" value="ECO:0007669"/>
    <property type="project" value="InterPro"/>
</dbReference>
<dbReference type="PANTHER" id="PTHR43385">
    <property type="entry name" value="RIBOFLAVIN TRANSPORTER RIBJ"/>
    <property type="match status" value="1"/>
</dbReference>
<feature type="transmembrane region" description="Helical" evidence="6">
    <location>
        <begin position="163"/>
        <end position="187"/>
    </location>
</feature>
<dbReference type="Proteomes" id="UP000824083">
    <property type="component" value="Unassembled WGS sequence"/>
</dbReference>
<evidence type="ECO:0000256" key="6">
    <source>
        <dbReference type="SAM" id="Phobius"/>
    </source>
</evidence>
<comment type="subcellular location">
    <subcellularLocation>
        <location evidence="1">Membrane</location>
        <topology evidence="1">Multi-pass membrane protein</topology>
    </subcellularLocation>
</comment>
<feature type="domain" description="Major facilitator superfamily (MFS) profile" evidence="7">
    <location>
        <begin position="10"/>
        <end position="398"/>
    </location>
</feature>
<dbReference type="AlphaFoldDB" id="A0A9D1IH37"/>
<keyword evidence="3 6" id="KW-0812">Transmembrane</keyword>
<dbReference type="CDD" id="cd17353">
    <property type="entry name" value="MFS_OFA_like"/>
    <property type="match status" value="1"/>
</dbReference>
<sequence>MENKQRWFYLVLFWVINFCLGSFYAWSVYSSWLADLYTQVSGSAVSAASLTYIFSVGAALNPVAMVIAGGMTDRFGPRAVLFIGGAVTALGYFLMGISTDPFLLLLGFGVCLGMGSGSSVIATVTSAVKLFPDKRGFAGGSVGAFYGLGSVCLPPLANYLAQGIGISSTLIVYAVACGAVIIVSAFLMHIPASRSTAGAQTSNGVNLIWYQMIRTGRFWAMFVLFIAGTLSPLMLFSQTVTVAQTQIGLGLSVAVLSVSALALANMSARFLAGAISDKLGRVMTLALAVSLAIVGLVILISAGQGDATLFFLGLVCVGAGFGSFVGVFPGYTAEQFGPANASMNYGVLALAFSVSGILGPNIIALTVSNGQYQTAYLIAIVISAIGLAAAFACRKLEIRQQ</sequence>
<feature type="transmembrane region" description="Helical" evidence="6">
    <location>
        <begin position="284"/>
        <end position="303"/>
    </location>
</feature>
<evidence type="ECO:0000256" key="3">
    <source>
        <dbReference type="ARBA" id="ARBA00022692"/>
    </source>
</evidence>
<evidence type="ECO:0000259" key="7">
    <source>
        <dbReference type="PROSITE" id="PS50850"/>
    </source>
</evidence>
<dbReference type="InterPro" id="IPR036259">
    <property type="entry name" value="MFS_trans_sf"/>
</dbReference>
<dbReference type="Gene3D" id="1.20.1250.20">
    <property type="entry name" value="MFS general substrate transporter like domains"/>
    <property type="match status" value="1"/>
</dbReference>
<feature type="transmembrane region" description="Helical" evidence="6">
    <location>
        <begin position="136"/>
        <end position="157"/>
    </location>
</feature>